<evidence type="ECO:0000313" key="3">
    <source>
        <dbReference type="Proteomes" id="UP001396898"/>
    </source>
</evidence>
<keyword evidence="1" id="KW-0812">Transmembrane</keyword>
<feature type="transmembrane region" description="Helical" evidence="1">
    <location>
        <begin position="240"/>
        <end position="261"/>
    </location>
</feature>
<dbReference type="Proteomes" id="UP001396898">
    <property type="component" value="Unassembled WGS sequence"/>
</dbReference>
<evidence type="ECO:0000256" key="1">
    <source>
        <dbReference type="SAM" id="Phobius"/>
    </source>
</evidence>
<proteinExistence type="predicted"/>
<dbReference type="InterPro" id="IPR040410">
    <property type="entry name" value="UPF0658_Golgi"/>
</dbReference>
<feature type="transmembrane region" description="Helical" evidence="1">
    <location>
        <begin position="297"/>
        <end position="323"/>
    </location>
</feature>
<feature type="transmembrane region" description="Helical" evidence="1">
    <location>
        <begin position="12"/>
        <end position="31"/>
    </location>
</feature>
<sequence length="364" mass="41064">MYLPNTTSTRLFLLVAVIQGLLVLGLEAYVFTTVETGLDPAAYQGNNGHTVPMYLSLFIFAFVYEIMIVYDALRLNSMIQLVGVCIYNFLLLMYAAAQPTHVKKALDGLETSFAMGVTPLLDPEHHTWQRIFPALIAVILVQAIAALALAFLTYKLHFEFAWVVYKVLHADLSMKKRLLNFQVRTICVLRVYGAMTCADPGESSFAQIYLTLIKFDFFFLLGFLVQVAVLIKSPRTDPELWLSVAGIFVAFALMCLAIYFAMTENKIGSIAIIVAYFGALAYLSYKLAALHDENNYLMIVFDVITLAMMLCTLIMAIVCMASFDQGLRTYTMPQKKVPEEDIYLHHRYTQSYAYPPQSPRMDLD</sequence>
<dbReference type="PANTHER" id="PTHR34391">
    <property type="entry name" value="UPF0658 GOLGI APPARATUS MEMBRANE PROTEIN C1952.10C-RELATED"/>
    <property type="match status" value="1"/>
</dbReference>
<dbReference type="EMBL" id="JAQQWI010000008">
    <property type="protein sequence ID" value="KAK8023440.1"/>
    <property type="molecule type" value="Genomic_DNA"/>
</dbReference>
<feature type="transmembrane region" description="Helical" evidence="1">
    <location>
        <begin position="207"/>
        <end position="231"/>
    </location>
</feature>
<keyword evidence="1" id="KW-1133">Transmembrane helix</keyword>
<accession>A0ABR1RZU5</accession>
<feature type="transmembrane region" description="Helical" evidence="1">
    <location>
        <begin position="267"/>
        <end position="285"/>
    </location>
</feature>
<organism evidence="2 3">
    <name type="scientific">Apiospora marii</name>
    <dbReference type="NCBI Taxonomy" id="335849"/>
    <lineage>
        <taxon>Eukaryota</taxon>
        <taxon>Fungi</taxon>
        <taxon>Dikarya</taxon>
        <taxon>Ascomycota</taxon>
        <taxon>Pezizomycotina</taxon>
        <taxon>Sordariomycetes</taxon>
        <taxon>Xylariomycetidae</taxon>
        <taxon>Amphisphaeriales</taxon>
        <taxon>Apiosporaceae</taxon>
        <taxon>Apiospora</taxon>
    </lineage>
</organism>
<feature type="transmembrane region" description="Helical" evidence="1">
    <location>
        <begin position="77"/>
        <end position="97"/>
    </location>
</feature>
<protein>
    <submittedName>
        <fullName evidence="2">Uncharacterized protein</fullName>
    </submittedName>
</protein>
<reference evidence="2 3" key="1">
    <citation type="submission" date="2023-01" db="EMBL/GenBank/DDBJ databases">
        <title>Analysis of 21 Apiospora genomes using comparative genomics revels a genus with tremendous synthesis potential of carbohydrate active enzymes and secondary metabolites.</title>
        <authorList>
            <person name="Sorensen T."/>
        </authorList>
    </citation>
    <scope>NUCLEOTIDE SEQUENCE [LARGE SCALE GENOMIC DNA]</scope>
    <source>
        <strain evidence="2 3">CBS 20057</strain>
    </source>
</reference>
<feature type="transmembrane region" description="Helical" evidence="1">
    <location>
        <begin position="51"/>
        <end position="70"/>
    </location>
</feature>
<keyword evidence="3" id="KW-1185">Reference proteome</keyword>
<feature type="transmembrane region" description="Helical" evidence="1">
    <location>
        <begin position="131"/>
        <end position="157"/>
    </location>
</feature>
<evidence type="ECO:0000313" key="2">
    <source>
        <dbReference type="EMBL" id="KAK8023440.1"/>
    </source>
</evidence>
<keyword evidence="1" id="KW-0472">Membrane</keyword>
<comment type="caution">
    <text evidence="2">The sequence shown here is derived from an EMBL/GenBank/DDBJ whole genome shotgun (WGS) entry which is preliminary data.</text>
</comment>
<dbReference type="PANTHER" id="PTHR34391:SF1">
    <property type="entry name" value="UPF0658 GOLGI APPARATUS MEMBRANE PROTEIN C1952.10C-RELATED"/>
    <property type="match status" value="1"/>
</dbReference>
<gene>
    <name evidence="2" type="ORF">PG991_006679</name>
</gene>
<name>A0ABR1RZU5_9PEZI</name>